<keyword evidence="4" id="KW-0808">Transferase</keyword>
<dbReference type="SMART" id="SM00480">
    <property type="entry name" value="POL3Bc"/>
    <property type="match status" value="1"/>
</dbReference>
<evidence type="ECO:0000256" key="10">
    <source>
        <dbReference type="SAM" id="MobiDB-lite"/>
    </source>
</evidence>
<evidence type="ECO:0000313" key="13">
    <source>
        <dbReference type="EMBL" id="MEQ2441157.1"/>
    </source>
</evidence>
<keyword evidence="7" id="KW-0239">DNA-directed DNA polymerase</keyword>
<evidence type="ECO:0000259" key="11">
    <source>
        <dbReference type="Pfam" id="PF00712"/>
    </source>
</evidence>
<dbReference type="EMBL" id="JBBMFD010000018">
    <property type="protein sequence ID" value="MEQ2441157.1"/>
    <property type="molecule type" value="Genomic_DNA"/>
</dbReference>
<evidence type="ECO:0000259" key="12">
    <source>
        <dbReference type="Pfam" id="PF02767"/>
    </source>
</evidence>
<dbReference type="PANTHER" id="PTHR30478:SF0">
    <property type="entry name" value="BETA SLIDING CLAMP"/>
    <property type="match status" value="1"/>
</dbReference>
<comment type="caution">
    <text evidence="13">The sequence shown here is derived from an EMBL/GenBank/DDBJ whole genome shotgun (WGS) entry which is preliminary data.</text>
</comment>
<keyword evidence="8" id="KW-0238">DNA-binding</keyword>
<keyword evidence="6" id="KW-0235">DNA replication</keyword>
<dbReference type="InterPro" id="IPR046938">
    <property type="entry name" value="DNA_clamp_sf"/>
</dbReference>
<dbReference type="InterPro" id="IPR001001">
    <property type="entry name" value="DNA_polIII_beta"/>
</dbReference>
<dbReference type="InterPro" id="IPR022637">
    <property type="entry name" value="DNA_polIII_beta_cen"/>
</dbReference>
<evidence type="ECO:0000313" key="14">
    <source>
        <dbReference type="Proteomes" id="UP001489509"/>
    </source>
</evidence>
<dbReference type="SUPFAM" id="SSF55979">
    <property type="entry name" value="DNA clamp"/>
    <property type="match status" value="2"/>
</dbReference>
<dbReference type="Gene3D" id="3.70.10.10">
    <property type="match status" value="1"/>
</dbReference>
<name>A0ABV1E1J2_9FIRM</name>
<organism evidence="13 14">
    <name type="scientific">Solibaculum intestinale</name>
    <dbReference type="NCBI Taxonomy" id="3133165"/>
    <lineage>
        <taxon>Bacteria</taxon>
        <taxon>Bacillati</taxon>
        <taxon>Bacillota</taxon>
        <taxon>Clostridia</taxon>
        <taxon>Eubacteriales</taxon>
        <taxon>Oscillospiraceae</taxon>
        <taxon>Solibaculum</taxon>
    </lineage>
</organism>
<comment type="subcellular location">
    <subcellularLocation>
        <location evidence="1">Cytoplasm</location>
    </subcellularLocation>
</comment>
<evidence type="ECO:0000256" key="3">
    <source>
        <dbReference type="ARBA" id="ARBA00022490"/>
    </source>
</evidence>
<gene>
    <name evidence="13" type="ORF">WMO26_10005</name>
</gene>
<keyword evidence="14" id="KW-1185">Reference proteome</keyword>
<dbReference type="Pfam" id="PF02767">
    <property type="entry name" value="DNA_pol3_beta_2"/>
    <property type="match status" value="1"/>
</dbReference>
<dbReference type="CDD" id="cd00140">
    <property type="entry name" value="beta_clamp"/>
    <property type="match status" value="1"/>
</dbReference>
<sequence>MIVQANRELLHRAAKIVATAAVVNRDIPEISGILIEANEDTGELQLTGTDIRTFIHKRLQGEEVHIEEGGGIVLKAKLFVEMLARLEGEMVSLKQFGKEVWISCGSATYAVVSMSPDAFPKFDVPFPEETVSITGIHNLLRRVLYASSCQDTQPALQGISIDLQKKASRASAADGYRMAIAYSPHCSDGDLHMVLHNKAVQTLLLVAAKNDALYVGIVNRYAVFFNRDVVFATLLLDGMTSPIQAKAVLSNIKPQYYACVDAKEFYAAFHVIANSFKANDDPCVNLAVRENTVFVTAESGLGLTQAKVHAEKAKPTSQDGFCYIPRMLQDFLQRASGPLELVFDEMGFLVLKANQSLCAVSPRRPAKKQTPEKRIAKQGKRKAKDEPDAA</sequence>
<proteinExistence type="inferred from homology"/>
<keyword evidence="5" id="KW-0548">Nucleotidyltransferase</keyword>
<dbReference type="PANTHER" id="PTHR30478">
    <property type="entry name" value="DNA POLYMERASE III SUBUNIT BETA"/>
    <property type="match status" value="1"/>
</dbReference>
<dbReference type="Pfam" id="PF00712">
    <property type="entry name" value="DNA_pol3_beta"/>
    <property type="match status" value="1"/>
</dbReference>
<dbReference type="RefSeq" id="WP_349220080.1">
    <property type="nucleotide sequence ID" value="NZ_JBBMFD010000018.1"/>
</dbReference>
<evidence type="ECO:0000256" key="2">
    <source>
        <dbReference type="ARBA" id="ARBA00010752"/>
    </source>
</evidence>
<dbReference type="Proteomes" id="UP001489509">
    <property type="component" value="Unassembled WGS sequence"/>
</dbReference>
<evidence type="ECO:0000256" key="8">
    <source>
        <dbReference type="ARBA" id="ARBA00023125"/>
    </source>
</evidence>
<accession>A0ABV1E1J2</accession>
<feature type="region of interest" description="Disordered" evidence="10">
    <location>
        <begin position="361"/>
        <end position="390"/>
    </location>
</feature>
<dbReference type="Gene3D" id="3.10.150.10">
    <property type="entry name" value="DNA Polymerase III, subunit A, domain 2"/>
    <property type="match status" value="1"/>
</dbReference>
<feature type="domain" description="DNA polymerase III beta sliding clamp N-terminal" evidence="11">
    <location>
        <begin position="7"/>
        <end position="122"/>
    </location>
</feature>
<dbReference type="InterPro" id="IPR022634">
    <property type="entry name" value="DNA_polIII_beta_N"/>
</dbReference>
<feature type="domain" description="DNA polymerase III beta sliding clamp central" evidence="12">
    <location>
        <begin position="136"/>
        <end position="238"/>
    </location>
</feature>
<evidence type="ECO:0000256" key="5">
    <source>
        <dbReference type="ARBA" id="ARBA00022695"/>
    </source>
</evidence>
<evidence type="ECO:0000256" key="7">
    <source>
        <dbReference type="ARBA" id="ARBA00022932"/>
    </source>
</evidence>
<evidence type="ECO:0000256" key="4">
    <source>
        <dbReference type="ARBA" id="ARBA00022679"/>
    </source>
</evidence>
<evidence type="ECO:0000256" key="6">
    <source>
        <dbReference type="ARBA" id="ARBA00022705"/>
    </source>
</evidence>
<protein>
    <recommendedName>
        <fullName evidence="9">DNA polymerase III subunit beta</fullName>
    </recommendedName>
</protein>
<reference evidence="13 14" key="1">
    <citation type="submission" date="2024-03" db="EMBL/GenBank/DDBJ databases">
        <title>Human intestinal bacterial collection.</title>
        <authorList>
            <person name="Pauvert C."/>
            <person name="Hitch T.C.A."/>
            <person name="Clavel T."/>
        </authorList>
    </citation>
    <scope>NUCLEOTIDE SEQUENCE [LARGE SCALE GENOMIC DNA]</scope>
    <source>
        <strain evidence="13 14">CLA-JM-H44</strain>
    </source>
</reference>
<comment type="similarity">
    <text evidence="2">Belongs to the beta sliding clamp family.</text>
</comment>
<keyword evidence="3" id="KW-0963">Cytoplasm</keyword>
<evidence type="ECO:0000256" key="9">
    <source>
        <dbReference type="ARBA" id="ARBA00033275"/>
    </source>
</evidence>
<evidence type="ECO:0000256" key="1">
    <source>
        <dbReference type="ARBA" id="ARBA00004496"/>
    </source>
</evidence>